<name>Q54QW6_DICDI</name>
<dbReference type="InParanoid" id="Q54QW6"/>
<dbReference type="HOGENOM" id="CLU_298519_0_0_1"/>
<dbReference type="InterPro" id="IPR015943">
    <property type="entry name" value="WD40/YVTN_repeat-like_dom_sf"/>
</dbReference>
<dbReference type="PaxDb" id="44689-DDB0185569"/>
<dbReference type="Reactome" id="R-DDI-3214815">
    <property type="pathway name" value="HDACs deacetylate histones"/>
</dbReference>
<dbReference type="InterPro" id="IPR001680">
    <property type="entry name" value="WD40_rpt"/>
</dbReference>
<evidence type="ECO:0000256" key="1">
    <source>
        <dbReference type="ARBA" id="ARBA00022574"/>
    </source>
</evidence>
<accession>Q54QW6</accession>
<dbReference type="SMR" id="Q54QW6"/>
<evidence type="ECO:0000256" key="4">
    <source>
        <dbReference type="SAM" id="MobiDB-lite"/>
    </source>
</evidence>
<protein>
    <submittedName>
        <fullName evidence="5">Uncharacterized protein</fullName>
    </submittedName>
</protein>
<evidence type="ECO:0000313" key="5">
    <source>
        <dbReference type="EMBL" id="EAL65660.1"/>
    </source>
</evidence>
<dbReference type="InterPro" id="IPR050459">
    <property type="entry name" value="WD_repeat_RBAP46/RBAP48/MSI1"/>
</dbReference>
<dbReference type="SUPFAM" id="SSF50978">
    <property type="entry name" value="WD40 repeat-like"/>
    <property type="match status" value="1"/>
</dbReference>
<feature type="compositionally biased region" description="Low complexity" evidence="4">
    <location>
        <begin position="700"/>
        <end position="710"/>
    </location>
</feature>
<dbReference type="OMA" id="HPFVPYW"/>
<keyword evidence="1 3" id="KW-0853">WD repeat</keyword>
<dbReference type="EMBL" id="AAFI02000055">
    <property type="protein sequence ID" value="EAL65660.1"/>
    <property type="molecule type" value="Genomic_DNA"/>
</dbReference>
<dbReference type="GO" id="GO:0006338">
    <property type="term" value="P:chromatin remodeling"/>
    <property type="evidence" value="ECO:0000318"/>
    <property type="project" value="GO_Central"/>
</dbReference>
<sequence>MGTDVYAPGKASSSWRKLALVTGKRYKKNYITFERLLDRTIDNITTATSSNISNQIVISDTSTKRDVCRVVSIKRPESNNDANANEKNIGGKPAVKVVKEFIQESTIKSLSWWNDSMVAGSNDGHIYYYQNDPTTTDDPELRETFVHTKLKGFKESVSQTIGSMGFNTSIKAVAINQLSTHQFSSLENNYYHIWDFSDAVRPTITFKVSDQPVYCSQWSPHSRNYSLIGGSENSIKITDTRLLSSYSTTRKSPTVWFNNSGAIGGGGGGGVSGSSGSNGKNSSSYQSSVSIKDVAWHPFVPYWFASATDSGEISIWDLRSTLEPVISFLAHSSSISKIDWCPAHSELLVSSGIDGEYKFWSLLNEPHYNLFQKDETSPFVSCGFFENDGYNSYGVNQSGEVYYANVQSKFMNPIIHSKFDKKERSERITERLIYNRDFINGFEKAITQANKHSRAGSATSLEKAKILLSLCFQQNLDDTLADVLKSTMPKANCKKETLAEIEQYAYFIPPTFYEKFQTKLSTNLMTKIKELKVNLDIQYHIKNFKGVGDEIQDIERDVLSTLKGDLNSIRMETIVDLVEVLLAHDTNRCFQFAIQVIELFKLKLSQIMPIIRLLLHPSIFEKKYSLGDSTNILLSSSSSNNNNQTPLNVSGNNSVLQVPSSPLLKNNRSSSVGGNSSSTTTAAAGTTTSISLSPSMGRSNTTTTTTNNNNSKDKELSSSIGGQIIYGNGDLEEMKLNEYLTNPDQIIHQLHFMKGFLRLLNSPAPIGDGTNATDEDIIDFSAKNKPPLILSMPIIRIYMTILLDMFIFDQFFIVLLNCLNVVTEEYEFHQYLQDQYDLATPEFIEYIKNSQQRDRLKPYDTERYSTPMLTIISILYNVPPQSIPLELYEQLLQSLPLLIQEVDNSLISTIQQPDPSSGQPGKMQSSQKATQLLESIKFITTEQPKPVIPSSSSSSSSSSTRRPVTSSRPLSANLSSPSTTTTTTNKISSELQAQLQSINSILNKYVF</sequence>
<dbReference type="PANTHER" id="PTHR22850">
    <property type="entry name" value="WD40 REPEAT FAMILY"/>
    <property type="match status" value="1"/>
</dbReference>
<evidence type="ECO:0000313" key="6">
    <source>
        <dbReference type="Proteomes" id="UP000002195"/>
    </source>
</evidence>
<proteinExistence type="predicted"/>
<evidence type="ECO:0000256" key="3">
    <source>
        <dbReference type="PROSITE-ProRule" id="PRU00221"/>
    </source>
</evidence>
<keyword evidence="6" id="KW-1185">Reference proteome</keyword>
<dbReference type="Gene3D" id="2.130.10.10">
    <property type="entry name" value="YVTN repeat-like/Quinoprotein amine dehydrogenase"/>
    <property type="match status" value="1"/>
</dbReference>
<dbReference type="Proteomes" id="UP000002195">
    <property type="component" value="Unassembled WGS sequence"/>
</dbReference>
<feature type="region of interest" description="Disordered" evidence="4">
    <location>
        <begin position="944"/>
        <end position="985"/>
    </location>
</feature>
<feature type="repeat" description="WD" evidence="3">
    <location>
        <begin position="328"/>
        <end position="362"/>
    </location>
</feature>
<dbReference type="PROSITE" id="PS50294">
    <property type="entry name" value="WD_REPEATS_REGION"/>
    <property type="match status" value="1"/>
</dbReference>
<dbReference type="GO" id="GO:0005634">
    <property type="term" value="C:nucleus"/>
    <property type="evidence" value="ECO:0000318"/>
    <property type="project" value="GO_Central"/>
</dbReference>
<keyword evidence="2" id="KW-0677">Repeat</keyword>
<dbReference type="RefSeq" id="XP_639018.1">
    <property type="nucleotide sequence ID" value="XM_633926.1"/>
</dbReference>
<dbReference type="dictyBase" id="DDB_G0283565"/>
<dbReference type="STRING" id="44689.Q54QW6"/>
<dbReference type="eggNOG" id="KOG0277">
    <property type="taxonomic scope" value="Eukaryota"/>
</dbReference>
<dbReference type="KEGG" id="ddi:DDB_G0283565"/>
<dbReference type="GO" id="GO:0006355">
    <property type="term" value="P:regulation of DNA-templated transcription"/>
    <property type="evidence" value="ECO:0000318"/>
    <property type="project" value="GO_Central"/>
</dbReference>
<comment type="caution">
    <text evidence="5">The sequence shown here is derived from an EMBL/GenBank/DDBJ whole genome shotgun (WGS) entry which is preliminary data.</text>
</comment>
<evidence type="ECO:0000256" key="2">
    <source>
        <dbReference type="ARBA" id="ARBA00022737"/>
    </source>
</evidence>
<dbReference type="PROSITE" id="PS50082">
    <property type="entry name" value="WD_REPEATS_2"/>
    <property type="match status" value="1"/>
</dbReference>
<dbReference type="GeneID" id="8624148"/>
<reference evidence="5 6" key="1">
    <citation type="journal article" date="2005" name="Nature">
        <title>The genome of the social amoeba Dictyostelium discoideum.</title>
        <authorList>
            <consortium name="The Dictyostelium discoideum Sequencing Consortium"/>
            <person name="Eichinger L."/>
            <person name="Pachebat J.A."/>
            <person name="Glockner G."/>
            <person name="Rajandream M.A."/>
            <person name="Sucgang R."/>
            <person name="Berriman M."/>
            <person name="Song J."/>
            <person name="Olsen R."/>
            <person name="Szafranski K."/>
            <person name="Xu Q."/>
            <person name="Tunggal B."/>
            <person name="Kummerfeld S."/>
            <person name="Madera M."/>
            <person name="Konfortov B.A."/>
            <person name="Rivero F."/>
            <person name="Bankier A.T."/>
            <person name="Lehmann R."/>
            <person name="Hamlin N."/>
            <person name="Davies R."/>
            <person name="Gaudet P."/>
            <person name="Fey P."/>
            <person name="Pilcher K."/>
            <person name="Chen G."/>
            <person name="Saunders D."/>
            <person name="Sodergren E."/>
            <person name="Davis P."/>
            <person name="Kerhornou A."/>
            <person name="Nie X."/>
            <person name="Hall N."/>
            <person name="Anjard C."/>
            <person name="Hemphill L."/>
            <person name="Bason N."/>
            <person name="Farbrother P."/>
            <person name="Desany B."/>
            <person name="Just E."/>
            <person name="Morio T."/>
            <person name="Rost R."/>
            <person name="Churcher C."/>
            <person name="Cooper J."/>
            <person name="Haydock S."/>
            <person name="van Driessche N."/>
            <person name="Cronin A."/>
            <person name="Goodhead I."/>
            <person name="Muzny D."/>
            <person name="Mourier T."/>
            <person name="Pain A."/>
            <person name="Lu M."/>
            <person name="Harper D."/>
            <person name="Lindsay R."/>
            <person name="Hauser H."/>
            <person name="James K."/>
            <person name="Quiles M."/>
            <person name="Madan Babu M."/>
            <person name="Saito T."/>
            <person name="Buchrieser C."/>
            <person name="Wardroper A."/>
            <person name="Felder M."/>
            <person name="Thangavelu M."/>
            <person name="Johnson D."/>
            <person name="Knights A."/>
            <person name="Loulseged H."/>
            <person name="Mungall K."/>
            <person name="Oliver K."/>
            <person name="Price C."/>
            <person name="Quail M.A."/>
            <person name="Urushihara H."/>
            <person name="Hernandez J."/>
            <person name="Rabbinowitsch E."/>
            <person name="Steffen D."/>
            <person name="Sanders M."/>
            <person name="Ma J."/>
            <person name="Kohara Y."/>
            <person name="Sharp S."/>
            <person name="Simmonds M."/>
            <person name="Spiegler S."/>
            <person name="Tivey A."/>
            <person name="Sugano S."/>
            <person name="White B."/>
            <person name="Walker D."/>
            <person name="Woodward J."/>
            <person name="Winckler T."/>
            <person name="Tanaka Y."/>
            <person name="Shaulsky G."/>
            <person name="Schleicher M."/>
            <person name="Weinstock G."/>
            <person name="Rosenthal A."/>
            <person name="Cox E.C."/>
            <person name="Chisholm R.L."/>
            <person name="Gibbs R."/>
            <person name="Loomis W.F."/>
            <person name="Platzer M."/>
            <person name="Kay R.R."/>
            <person name="Williams J."/>
            <person name="Dear P.H."/>
            <person name="Noegel A.A."/>
            <person name="Barrell B."/>
            <person name="Kuspa A."/>
        </authorList>
    </citation>
    <scope>NUCLEOTIDE SEQUENCE [LARGE SCALE GENOMIC DNA]</scope>
    <source>
        <strain evidence="5 6">AX4</strain>
    </source>
</reference>
<feature type="compositionally biased region" description="Low complexity" evidence="4">
    <location>
        <begin position="669"/>
        <end position="693"/>
    </location>
</feature>
<feature type="compositionally biased region" description="Polar residues" evidence="4">
    <location>
        <begin position="658"/>
        <end position="668"/>
    </location>
</feature>
<dbReference type="GO" id="GO:0042393">
    <property type="term" value="F:histone binding"/>
    <property type="evidence" value="ECO:0000318"/>
    <property type="project" value="GO_Central"/>
</dbReference>
<dbReference type="Pfam" id="PF00400">
    <property type="entry name" value="WD40"/>
    <property type="match status" value="1"/>
</dbReference>
<dbReference type="VEuPathDB" id="AmoebaDB:DDB_G0283565"/>
<dbReference type="FunCoup" id="Q54QW6">
    <property type="interactions" value="170"/>
</dbReference>
<dbReference type="InterPro" id="IPR036322">
    <property type="entry name" value="WD40_repeat_dom_sf"/>
</dbReference>
<gene>
    <name evidence="5" type="ORF">DDB_G0283565</name>
</gene>
<feature type="compositionally biased region" description="Low complexity" evidence="4">
    <location>
        <begin position="949"/>
        <end position="971"/>
    </location>
</feature>
<dbReference type="AlphaFoldDB" id="Q54QW6"/>
<organism evidence="5 6">
    <name type="scientific">Dictyostelium discoideum</name>
    <name type="common">Social amoeba</name>
    <dbReference type="NCBI Taxonomy" id="44689"/>
    <lineage>
        <taxon>Eukaryota</taxon>
        <taxon>Amoebozoa</taxon>
        <taxon>Evosea</taxon>
        <taxon>Eumycetozoa</taxon>
        <taxon>Dictyostelia</taxon>
        <taxon>Dictyosteliales</taxon>
        <taxon>Dictyosteliaceae</taxon>
        <taxon>Dictyostelium</taxon>
    </lineage>
</organism>
<dbReference type="SMART" id="SM00320">
    <property type="entry name" value="WD40"/>
    <property type="match status" value="4"/>
</dbReference>
<feature type="region of interest" description="Disordered" evidence="4">
    <location>
        <begin position="658"/>
        <end position="716"/>
    </location>
</feature>